<sequence>MVRRLFFFAFVVLTALTVGVVSIWPGSWWIIFIVAPFLLLGLYDLTQTKHTIPRIYPVIGRLRYFFESIRPEIQQYFVETDTNGQPVNREFRSLVYQRAKGARDTRPFGTMFDVYRPGYEWINPSLSPTPVAEKESRVLVGGPQCTKPYAASHLNISAMSFGALSRHAILALNKGARIGGFAHNTGEGGISSYHREPGGDLFWQIGTGYFGCHDNKGYFSPQAFAEKAVLDQVKMIEIKLSQGAKPGHGAILPAAKLTEEIAAIRDVPMGHDVLSPLGHSAFSSPTGLLEFVAQLRALSGGKPVGFKLCIGIKSEFLAICKAMLATGIYPDFITVDGSEGGTGAAPIELTNSVGTPMRDGLSFVHSALLGIGIRKHIRIIAAGKAISAFHMLRMLALGADMINSARGMMFALGCIQSRNCNTNTCPTGVATQDPARYKQLNIQDKAQRVAQYHDTTIHALLELLSSAGLNDPDEARPHHILRRVNGPEIKTYAQLYPCIECECLLPEGHVPEQWKDAWDTAEPTRWN</sequence>
<dbReference type="GO" id="GO:0006537">
    <property type="term" value="P:glutamate biosynthetic process"/>
    <property type="evidence" value="ECO:0007669"/>
    <property type="project" value="InterPro"/>
</dbReference>
<dbReference type="InterPro" id="IPR027283">
    <property type="entry name" value="YerD"/>
</dbReference>
<gene>
    <name evidence="3" type="ORF">MNBD_GAMMA23-455</name>
</gene>
<dbReference type="GO" id="GO:0016041">
    <property type="term" value="F:glutamate synthase (ferredoxin) activity"/>
    <property type="evidence" value="ECO:0007669"/>
    <property type="project" value="UniProtKB-EC"/>
</dbReference>
<dbReference type="EC" id="1.4.7.1" evidence="3"/>
<dbReference type="PANTHER" id="PTHR43819:SF1">
    <property type="entry name" value="ARCHAEAL-TYPE GLUTAMATE SYNTHASE [NADPH]"/>
    <property type="match status" value="1"/>
</dbReference>
<protein>
    <submittedName>
        <fullName evidence="3">Ferredoxin-dependent glutamate synthase</fullName>
        <ecNumber evidence="3">1.4.7.1</ecNumber>
    </submittedName>
</protein>
<dbReference type="AlphaFoldDB" id="A0A3B0ZNS5"/>
<comment type="similarity">
    <text evidence="1">Belongs to the glutamate synthase family.</text>
</comment>
<evidence type="ECO:0000313" key="3">
    <source>
        <dbReference type="EMBL" id="VAW95108.1"/>
    </source>
</evidence>
<dbReference type="SUPFAM" id="SSF51395">
    <property type="entry name" value="FMN-linked oxidoreductases"/>
    <property type="match status" value="1"/>
</dbReference>
<dbReference type="InterPro" id="IPR013785">
    <property type="entry name" value="Aldolase_TIM"/>
</dbReference>
<dbReference type="InterPro" id="IPR024188">
    <property type="entry name" value="GltB"/>
</dbReference>
<name>A0A3B0ZNS5_9ZZZZ</name>
<dbReference type="PIRSF" id="PIRSF500060">
    <property type="entry name" value="UCP500060"/>
    <property type="match status" value="1"/>
</dbReference>
<evidence type="ECO:0000259" key="2">
    <source>
        <dbReference type="Pfam" id="PF01645"/>
    </source>
</evidence>
<dbReference type="CDD" id="cd02808">
    <property type="entry name" value="GltS_FMN"/>
    <property type="match status" value="1"/>
</dbReference>
<dbReference type="EMBL" id="UOFT01000042">
    <property type="protein sequence ID" value="VAW95108.1"/>
    <property type="molecule type" value="Genomic_DNA"/>
</dbReference>
<keyword evidence="3" id="KW-0560">Oxidoreductase</keyword>
<dbReference type="PIRSF" id="PIRSF006429">
    <property type="entry name" value="GOGAT_lg_2"/>
    <property type="match status" value="1"/>
</dbReference>
<dbReference type="Gene3D" id="3.20.20.70">
    <property type="entry name" value="Aldolase class I"/>
    <property type="match status" value="1"/>
</dbReference>
<feature type="domain" description="Glutamate synthase" evidence="2">
    <location>
        <begin position="151"/>
        <end position="469"/>
    </location>
</feature>
<reference evidence="3" key="1">
    <citation type="submission" date="2018-06" db="EMBL/GenBank/DDBJ databases">
        <authorList>
            <person name="Zhirakovskaya E."/>
        </authorList>
    </citation>
    <scope>NUCLEOTIDE SEQUENCE</scope>
</reference>
<accession>A0A3B0ZNS5</accession>
<dbReference type="PANTHER" id="PTHR43819">
    <property type="entry name" value="ARCHAEAL-TYPE GLUTAMATE SYNTHASE [NADPH]"/>
    <property type="match status" value="1"/>
</dbReference>
<proteinExistence type="inferred from homology"/>
<dbReference type="Pfam" id="PF01645">
    <property type="entry name" value="Glu_synthase"/>
    <property type="match status" value="1"/>
</dbReference>
<dbReference type="InterPro" id="IPR002932">
    <property type="entry name" value="Glu_synthdom"/>
</dbReference>
<evidence type="ECO:0000256" key="1">
    <source>
        <dbReference type="ARBA" id="ARBA00009716"/>
    </source>
</evidence>
<organism evidence="3">
    <name type="scientific">hydrothermal vent metagenome</name>
    <dbReference type="NCBI Taxonomy" id="652676"/>
    <lineage>
        <taxon>unclassified sequences</taxon>
        <taxon>metagenomes</taxon>
        <taxon>ecological metagenomes</taxon>
    </lineage>
</organism>